<sequence>MAEITCRRIGEQTPAEARRVDKRVLVDRIWPDGMRRQGAALDEWLREVAPSAELQRWYGRNPLQFDEFRRRYLTELGDQRHRHAAARLRSLAEHRSLTLLTATQDTGHSHAAVLAEWLTEPGPRDEQRPVAVPPEPGHSGSGPAEHRSSRPPGQRAAVSAAVTDLNAGALAFVMGTGIVSTALYVIGAGTASAVLLWVALVGFALLVPAYGWRLLRRRERFVADLVGPRGFAFLTLAISANVLAARLVPDGHTAVAGAFLAFGTLGWLLLDYGVPLALITTLKRGPSLDQVNGTWFLWAVGSESVAVAAASLARVTQGHLLPVLAVVCWGVGLMQYLLVAAIVLTRLLARPVQPEGLMTSVWIFMGAAAIAVLAGVRLIALPPGSTMLSRPLVVGSSVVLWSFSSWLIPLLLALGVWRHALRRIPLRYELGWWNLVFPVGMYAVTTHELGRATGTSWLTDAGRWEAWVAAAFWAVVFAAMVAARLRPRRSTAHGSAAGTGPAARPRSAASAPPPPPPSP</sequence>
<feature type="transmembrane region" description="Helical" evidence="6">
    <location>
        <begin position="295"/>
        <end position="315"/>
    </location>
</feature>
<dbReference type="InterPro" id="IPR038665">
    <property type="entry name" value="Voltage-dep_anion_channel_sf"/>
</dbReference>
<dbReference type="RefSeq" id="WP_189267346.1">
    <property type="nucleotide sequence ID" value="NZ_BMML01000022.1"/>
</dbReference>
<dbReference type="AlphaFoldDB" id="A0A917XKR0"/>
<dbReference type="GO" id="GO:0055085">
    <property type="term" value="P:transmembrane transport"/>
    <property type="evidence" value="ECO:0007669"/>
    <property type="project" value="InterPro"/>
</dbReference>
<evidence type="ECO:0000256" key="3">
    <source>
        <dbReference type="ARBA" id="ARBA00022989"/>
    </source>
</evidence>
<feature type="transmembrane region" description="Helical" evidence="6">
    <location>
        <begin position="361"/>
        <end position="380"/>
    </location>
</feature>
<dbReference type="InterPro" id="IPR052552">
    <property type="entry name" value="YeaO-like"/>
</dbReference>
<proteinExistence type="predicted"/>
<keyword evidence="3 6" id="KW-1133">Transmembrane helix</keyword>
<dbReference type="PANTHER" id="PTHR36849:SF1">
    <property type="entry name" value="CYTOPLASMIC PROTEIN"/>
    <property type="match status" value="1"/>
</dbReference>
<dbReference type="Gene3D" id="1.50.10.150">
    <property type="entry name" value="Voltage-dependent anion channel"/>
    <property type="match status" value="1"/>
</dbReference>
<evidence type="ECO:0008006" key="9">
    <source>
        <dbReference type="Google" id="ProtNLM"/>
    </source>
</evidence>
<evidence type="ECO:0000256" key="1">
    <source>
        <dbReference type="ARBA" id="ARBA00004141"/>
    </source>
</evidence>
<feature type="compositionally biased region" description="Low complexity" evidence="5">
    <location>
        <begin position="494"/>
        <end position="510"/>
    </location>
</feature>
<keyword evidence="2 6" id="KW-0812">Transmembrane</keyword>
<feature type="transmembrane region" description="Helical" evidence="6">
    <location>
        <begin position="254"/>
        <end position="274"/>
    </location>
</feature>
<feature type="transmembrane region" description="Helical" evidence="6">
    <location>
        <begin position="184"/>
        <end position="210"/>
    </location>
</feature>
<comment type="caution">
    <text evidence="7">The sequence shown here is derived from an EMBL/GenBank/DDBJ whole genome shotgun (WGS) entry which is preliminary data.</text>
</comment>
<evidence type="ECO:0000256" key="4">
    <source>
        <dbReference type="ARBA" id="ARBA00023136"/>
    </source>
</evidence>
<dbReference type="PANTHER" id="PTHR36849">
    <property type="entry name" value="CYTOPLASMIC PROTEIN-RELATED"/>
    <property type="match status" value="1"/>
</dbReference>
<reference evidence="7" key="1">
    <citation type="journal article" date="2014" name="Int. J. Syst. Evol. Microbiol.">
        <title>Complete genome sequence of Corynebacterium casei LMG S-19264T (=DSM 44701T), isolated from a smear-ripened cheese.</title>
        <authorList>
            <consortium name="US DOE Joint Genome Institute (JGI-PGF)"/>
            <person name="Walter F."/>
            <person name="Albersmeier A."/>
            <person name="Kalinowski J."/>
            <person name="Ruckert C."/>
        </authorList>
    </citation>
    <scope>NUCLEOTIDE SEQUENCE</scope>
    <source>
        <strain evidence="7">CGMCC 4.7110</strain>
    </source>
</reference>
<evidence type="ECO:0000256" key="5">
    <source>
        <dbReference type="SAM" id="MobiDB-lite"/>
    </source>
</evidence>
<reference evidence="7" key="2">
    <citation type="submission" date="2020-09" db="EMBL/GenBank/DDBJ databases">
        <authorList>
            <person name="Sun Q."/>
            <person name="Zhou Y."/>
        </authorList>
    </citation>
    <scope>NUCLEOTIDE SEQUENCE</scope>
    <source>
        <strain evidence="7">CGMCC 4.7110</strain>
    </source>
</reference>
<dbReference type="CDD" id="cd09319">
    <property type="entry name" value="TDT_like_1"/>
    <property type="match status" value="1"/>
</dbReference>
<feature type="region of interest" description="Disordered" evidence="5">
    <location>
        <begin position="122"/>
        <end position="155"/>
    </location>
</feature>
<evidence type="ECO:0000256" key="2">
    <source>
        <dbReference type="ARBA" id="ARBA00022692"/>
    </source>
</evidence>
<evidence type="ECO:0000313" key="8">
    <source>
        <dbReference type="Proteomes" id="UP000653411"/>
    </source>
</evidence>
<feature type="transmembrane region" description="Helical" evidence="6">
    <location>
        <begin position="464"/>
        <end position="483"/>
    </location>
</feature>
<comment type="subcellular location">
    <subcellularLocation>
        <location evidence="1">Membrane</location>
        <topology evidence="1">Multi-pass membrane protein</topology>
    </subcellularLocation>
</comment>
<feature type="transmembrane region" description="Helical" evidence="6">
    <location>
        <begin position="392"/>
        <end position="414"/>
    </location>
</feature>
<accession>A0A917XKR0</accession>
<dbReference type="Pfam" id="PF03595">
    <property type="entry name" value="SLAC1"/>
    <property type="match status" value="1"/>
</dbReference>
<dbReference type="GO" id="GO:0016020">
    <property type="term" value="C:membrane"/>
    <property type="evidence" value="ECO:0007669"/>
    <property type="project" value="UniProtKB-SubCell"/>
</dbReference>
<protein>
    <recommendedName>
        <fullName evidence="9">DUF488 family protein</fullName>
    </recommendedName>
</protein>
<evidence type="ECO:0000256" key="6">
    <source>
        <dbReference type="SAM" id="Phobius"/>
    </source>
</evidence>
<feature type="transmembrane region" description="Helical" evidence="6">
    <location>
        <begin position="231"/>
        <end position="248"/>
    </location>
</feature>
<dbReference type="InterPro" id="IPR004695">
    <property type="entry name" value="SLAC1/Mae1/Ssu1/TehA"/>
</dbReference>
<keyword evidence="4 6" id="KW-0472">Membrane</keyword>
<feature type="transmembrane region" description="Helical" evidence="6">
    <location>
        <begin position="321"/>
        <end position="349"/>
    </location>
</feature>
<organism evidence="7 8">
    <name type="scientific">Streptomyces fuscichromogenes</name>
    <dbReference type="NCBI Taxonomy" id="1324013"/>
    <lineage>
        <taxon>Bacteria</taxon>
        <taxon>Bacillati</taxon>
        <taxon>Actinomycetota</taxon>
        <taxon>Actinomycetes</taxon>
        <taxon>Kitasatosporales</taxon>
        <taxon>Streptomycetaceae</taxon>
        <taxon>Streptomyces</taxon>
    </lineage>
</organism>
<dbReference type="EMBL" id="BMML01000022">
    <property type="protein sequence ID" value="GGN34197.1"/>
    <property type="molecule type" value="Genomic_DNA"/>
</dbReference>
<keyword evidence="8" id="KW-1185">Reference proteome</keyword>
<name>A0A917XKR0_9ACTN</name>
<gene>
    <name evidence="7" type="ORF">GCM10011578_074780</name>
</gene>
<feature type="transmembrane region" description="Helical" evidence="6">
    <location>
        <begin position="156"/>
        <end position="178"/>
    </location>
</feature>
<dbReference type="Proteomes" id="UP000653411">
    <property type="component" value="Unassembled WGS sequence"/>
</dbReference>
<feature type="region of interest" description="Disordered" evidence="5">
    <location>
        <begin position="491"/>
        <end position="519"/>
    </location>
</feature>
<feature type="transmembrane region" description="Helical" evidence="6">
    <location>
        <begin position="426"/>
        <end position="444"/>
    </location>
</feature>
<dbReference type="Pfam" id="PF22752">
    <property type="entry name" value="DUF488-N3i"/>
    <property type="match status" value="1"/>
</dbReference>
<evidence type="ECO:0000313" key="7">
    <source>
        <dbReference type="EMBL" id="GGN34197.1"/>
    </source>
</evidence>